<dbReference type="GO" id="GO:0005634">
    <property type="term" value="C:nucleus"/>
    <property type="evidence" value="ECO:0007669"/>
    <property type="project" value="InterPro"/>
</dbReference>
<evidence type="ECO:0000313" key="3">
    <source>
        <dbReference type="EMBL" id="KAL1530268.1"/>
    </source>
</evidence>
<reference evidence="3 4" key="1">
    <citation type="journal article" date="2024" name="Science">
        <title>Giant polyketide synthase enzymes in the biosynthesis of giant marine polyether toxins.</title>
        <authorList>
            <person name="Fallon T.R."/>
            <person name="Shende V.V."/>
            <person name="Wierzbicki I.H."/>
            <person name="Pendleton A.L."/>
            <person name="Watervoot N.F."/>
            <person name="Auber R.P."/>
            <person name="Gonzalez D.J."/>
            <person name="Wisecaver J.H."/>
            <person name="Moore B.S."/>
        </authorList>
    </citation>
    <scope>NUCLEOTIDE SEQUENCE [LARGE SCALE GENOMIC DNA]</scope>
    <source>
        <strain evidence="3 4">12B1</strain>
    </source>
</reference>
<sequence length="820" mass="90157">MAAEDDQALIRWLEQLHACVDCVYWTLREKHLTLETILDPAGSLRGVPRAIRAFLDVLADRAAQSTDCVRSVSGEIISRHLRDCLKGAFRLILKLLRGARSDRRLSIVWGEGHATGRLSVVRAALFAVLLPGKLCFDSSEADACARIRSLGCEIVDELYQRENALVLPPLRSILSEAKANLCERLVEAAGTDALETLALIEGCLALHRVGRDVQGQLLQDSLPRLTSRELADKLTHQAAHAPMSLGPLQRQVMSKAVDLALTLGLPPQRIFQLISDATPVPNRSLELLQEVLRAPAFVEQRFDSLNRHIFSDGIISAFRSFAHAAASPGGGAAACSSERLWVAMADIIFGDGRWDTRYAALHWLVVPLAHAVKAQTLVDLLQSYMPRVASILDRCKNTAQSPLPRDTLELNSELVRRVAAFEFCAVLIARLGKQGRKELNVDGALGRAAGRNEDVFRLLAPAAGNTAKKNQSTVREEDADPNSRVTSALYMELRAAAYSALIEAVVPTQDDAGTIAKVLFKWEDLWENVVDHSKLFSLKAETDFPQTSARAQLALHAPARSRPQTGSAVSYLPSQALLASSLGQTQISQDVDARSSNNSTTRDDAQRSDRSGKVDFMAPSTLFSTSQSVVRNSQCFTQSQSNLPFIDEQDEDESITVGKTAVNNFNEEPDDFELDELNCHPLMAILMRCIRKLHSRKLGGSDYKNGGMPYWLSSLHAKMIDAQSANTSHSQLNARLLIAKLIFNLRHHSEEGAPDAAEVRLKRKQLLEGGKTIEAISRQLKHKCSSPHRIALEELREAARRVAATLKLLTALSPLRPLTK</sequence>
<feature type="compositionally biased region" description="Polar residues" evidence="1">
    <location>
        <begin position="588"/>
        <end position="600"/>
    </location>
</feature>
<dbReference type="GO" id="GO:0006303">
    <property type="term" value="P:double-strand break repair via nonhomologous end joining"/>
    <property type="evidence" value="ECO:0007669"/>
    <property type="project" value="InterPro"/>
</dbReference>
<evidence type="ECO:0000259" key="2">
    <source>
        <dbReference type="SMART" id="SM01344"/>
    </source>
</evidence>
<feature type="compositionally biased region" description="Basic and acidic residues" evidence="1">
    <location>
        <begin position="601"/>
        <end position="611"/>
    </location>
</feature>
<feature type="domain" description="DNA-dependent protein kinase catalytic subunit CC3" evidence="2">
    <location>
        <begin position="354"/>
        <end position="795"/>
    </location>
</feature>
<evidence type="ECO:0000313" key="4">
    <source>
        <dbReference type="Proteomes" id="UP001515480"/>
    </source>
</evidence>
<name>A0AB34K711_PRYPA</name>
<accession>A0AB34K711</accession>
<evidence type="ECO:0000256" key="1">
    <source>
        <dbReference type="SAM" id="MobiDB-lite"/>
    </source>
</evidence>
<dbReference type="Pfam" id="PF08163">
    <property type="entry name" value="DNAPKcs_CC3"/>
    <property type="match status" value="1"/>
</dbReference>
<dbReference type="Proteomes" id="UP001515480">
    <property type="component" value="Unassembled WGS sequence"/>
</dbReference>
<comment type="caution">
    <text evidence="3">The sequence shown here is derived from an EMBL/GenBank/DDBJ whole genome shotgun (WGS) entry which is preliminary data.</text>
</comment>
<dbReference type="SMART" id="SM01344">
    <property type="entry name" value="NUC194"/>
    <property type="match status" value="1"/>
</dbReference>
<dbReference type="AlphaFoldDB" id="A0AB34K711"/>
<dbReference type="InterPro" id="IPR012582">
    <property type="entry name" value="DNAPKcs_CC3"/>
</dbReference>
<gene>
    <name evidence="3" type="ORF">AB1Y20_001180</name>
</gene>
<feature type="region of interest" description="Disordered" evidence="1">
    <location>
        <begin position="588"/>
        <end position="611"/>
    </location>
</feature>
<proteinExistence type="predicted"/>
<dbReference type="EMBL" id="JBGBPQ010000001">
    <property type="protein sequence ID" value="KAL1530268.1"/>
    <property type="molecule type" value="Genomic_DNA"/>
</dbReference>
<protein>
    <recommendedName>
        <fullName evidence="2">DNA-dependent protein kinase catalytic subunit CC3 domain-containing protein</fullName>
    </recommendedName>
</protein>
<organism evidence="3 4">
    <name type="scientific">Prymnesium parvum</name>
    <name type="common">Toxic golden alga</name>
    <dbReference type="NCBI Taxonomy" id="97485"/>
    <lineage>
        <taxon>Eukaryota</taxon>
        <taxon>Haptista</taxon>
        <taxon>Haptophyta</taxon>
        <taxon>Prymnesiophyceae</taxon>
        <taxon>Prymnesiales</taxon>
        <taxon>Prymnesiaceae</taxon>
        <taxon>Prymnesium</taxon>
    </lineage>
</organism>
<keyword evidence="4" id="KW-1185">Reference proteome</keyword>